<dbReference type="PANTHER" id="PTHR33390">
    <property type="entry name" value="STRESS UP-REGULATED NOD 19 PROTEIN"/>
    <property type="match status" value="1"/>
</dbReference>
<reference evidence="1 2" key="1">
    <citation type="submission" date="2015-01" db="EMBL/GenBank/DDBJ databases">
        <title>Genome of allotetraploid Gossypium barbadense reveals genomic plasticity and fiber elongation in cotton evolution.</title>
        <authorList>
            <person name="Chen X."/>
            <person name="Liu X."/>
            <person name="Zhao B."/>
            <person name="Zheng H."/>
            <person name="Hu Y."/>
            <person name="Lu G."/>
            <person name="Yang C."/>
            <person name="Chen J."/>
            <person name="Shan C."/>
            <person name="Zhang L."/>
            <person name="Zhou Y."/>
            <person name="Wang L."/>
            <person name="Guo W."/>
            <person name="Bai Y."/>
            <person name="Ruan J."/>
            <person name="Shangguan X."/>
            <person name="Mao Y."/>
            <person name="Jiang J."/>
            <person name="Zhu Y."/>
            <person name="Lei J."/>
            <person name="Kang H."/>
            <person name="Chen S."/>
            <person name="He X."/>
            <person name="Wang R."/>
            <person name="Wang Y."/>
            <person name="Chen J."/>
            <person name="Wang L."/>
            <person name="Yu S."/>
            <person name="Wang B."/>
            <person name="Wei J."/>
            <person name="Song S."/>
            <person name="Lu X."/>
            <person name="Gao Z."/>
            <person name="Gu W."/>
            <person name="Deng X."/>
            <person name="Ma D."/>
            <person name="Wang S."/>
            <person name="Liang W."/>
            <person name="Fang L."/>
            <person name="Cai C."/>
            <person name="Zhu X."/>
            <person name="Zhou B."/>
            <person name="Zhang Y."/>
            <person name="Chen Z."/>
            <person name="Xu S."/>
            <person name="Zhu R."/>
            <person name="Wang S."/>
            <person name="Zhang T."/>
            <person name="Zhao G."/>
        </authorList>
    </citation>
    <scope>NUCLEOTIDE SEQUENCE [LARGE SCALE GENOMIC DNA]</scope>
    <source>
        <strain evidence="2">cv. Xinhai21</strain>
        <tissue evidence="1">Leaf</tissue>
    </source>
</reference>
<dbReference type="EMBL" id="KZ669563">
    <property type="protein sequence ID" value="PPR85072.1"/>
    <property type="molecule type" value="Genomic_DNA"/>
</dbReference>
<dbReference type="PANTHER" id="PTHR33390:SF1">
    <property type="entry name" value="STRESS UP-REGULATED NOD 19 PROTEIN"/>
    <property type="match status" value="1"/>
</dbReference>
<dbReference type="AlphaFoldDB" id="A0A2P5W1U9"/>
<dbReference type="InterPro" id="IPR011692">
    <property type="entry name" value="Stress_up-reg_Nod19"/>
</dbReference>
<proteinExistence type="predicted"/>
<evidence type="ECO:0000313" key="2">
    <source>
        <dbReference type="Proteomes" id="UP000239757"/>
    </source>
</evidence>
<accession>A0A2P5W1U9</accession>
<name>A0A2P5W1U9_GOSBA</name>
<dbReference type="Proteomes" id="UP000239757">
    <property type="component" value="Unassembled WGS sequence"/>
</dbReference>
<gene>
    <name evidence="1" type="ORF">GOBAR_AA35640</name>
</gene>
<protein>
    <submittedName>
        <fullName evidence="1">Uncharacterized protein</fullName>
    </submittedName>
</protein>
<dbReference type="OrthoDB" id="1412409at2759"/>
<sequence>MTTYYPQPGTVEISKGETLILESNYSRIRHNTGVMGLFYILIADELPKPMHTFVQVDPSVSVDNKLD</sequence>
<evidence type="ECO:0000313" key="1">
    <source>
        <dbReference type="EMBL" id="PPR85072.1"/>
    </source>
</evidence>
<dbReference type="Pfam" id="PF07712">
    <property type="entry name" value="SURNod19"/>
    <property type="match status" value="1"/>
</dbReference>
<organism evidence="1 2">
    <name type="scientific">Gossypium barbadense</name>
    <name type="common">Sea Island cotton</name>
    <name type="synonym">Hibiscus barbadensis</name>
    <dbReference type="NCBI Taxonomy" id="3634"/>
    <lineage>
        <taxon>Eukaryota</taxon>
        <taxon>Viridiplantae</taxon>
        <taxon>Streptophyta</taxon>
        <taxon>Embryophyta</taxon>
        <taxon>Tracheophyta</taxon>
        <taxon>Spermatophyta</taxon>
        <taxon>Magnoliopsida</taxon>
        <taxon>eudicotyledons</taxon>
        <taxon>Gunneridae</taxon>
        <taxon>Pentapetalae</taxon>
        <taxon>rosids</taxon>
        <taxon>malvids</taxon>
        <taxon>Malvales</taxon>
        <taxon>Malvaceae</taxon>
        <taxon>Malvoideae</taxon>
        <taxon>Gossypium</taxon>
    </lineage>
</organism>